<gene>
    <name evidence="1" type="ORF">LSI01_09160</name>
</gene>
<protein>
    <submittedName>
        <fullName evidence="1">Uncharacterized protein</fullName>
    </submittedName>
</protein>
<accession>A0A510VUF8</accession>
<proteinExistence type="predicted"/>
<organism evidence="1 2">
    <name type="scientific">Furfurilactobacillus siliginis</name>
    <dbReference type="NCBI Taxonomy" id="348151"/>
    <lineage>
        <taxon>Bacteria</taxon>
        <taxon>Bacillati</taxon>
        <taxon>Bacillota</taxon>
        <taxon>Bacilli</taxon>
        <taxon>Lactobacillales</taxon>
        <taxon>Lactobacillaceae</taxon>
        <taxon>Furfurilactobacillus</taxon>
    </lineage>
</organism>
<dbReference type="AlphaFoldDB" id="A0A510VUF8"/>
<name>A0A510VUF8_9LACO</name>
<dbReference type="Proteomes" id="UP000321429">
    <property type="component" value="Unassembled WGS sequence"/>
</dbReference>
<sequence>MLLHENNLKAEQNKTENLKWFGNKKATMNLFCTAVDKPVDNCGKSVKHSTNPEKSIFHHRGKSYPQDKKTVWITNGYLVCSVLKSFCTNGLQKCVR</sequence>
<dbReference type="EMBL" id="BJUD01000013">
    <property type="protein sequence ID" value="GEK28605.1"/>
    <property type="molecule type" value="Genomic_DNA"/>
</dbReference>
<evidence type="ECO:0000313" key="2">
    <source>
        <dbReference type="Proteomes" id="UP000321429"/>
    </source>
</evidence>
<evidence type="ECO:0000313" key="1">
    <source>
        <dbReference type="EMBL" id="GEK28605.1"/>
    </source>
</evidence>
<reference evidence="1 2" key="1">
    <citation type="submission" date="2019-07" db="EMBL/GenBank/DDBJ databases">
        <title>Whole genome shotgun sequence of Lactobacillus siliginis NBRC 101315.</title>
        <authorList>
            <person name="Hosoyama A."/>
            <person name="Uohara A."/>
            <person name="Ohji S."/>
            <person name="Ichikawa N."/>
        </authorList>
    </citation>
    <scope>NUCLEOTIDE SEQUENCE [LARGE SCALE GENOMIC DNA]</scope>
    <source>
        <strain evidence="1 2">NBRC 101315</strain>
    </source>
</reference>
<comment type="caution">
    <text evidence="1">The sequence shown here is derived from an EMBL/GenBank/DDBJ whole genome shotgun (WGS) entry which is preliminary data.</text>
</comment>